<organism evidence="1 3">
    <name type="scientific">Prunus avium</name>
    <name type="common">Cherry</name>
    <name type="synonym">Cerasus avium</name>
    <dbReference type="NCBI Taxonomy" id="42229"/>
    <lineage>
        <taxon>Eukaryota</taxon>
        <taxon>Viridiplantae</taxon>
        <taxon>Streptophyta</taxon>
        <taxon>Embryophyta</taxon>
        <taxon>Tracheophyta</taxon>
        <taxon>Spermatophyta</taxon>
        <taxon>Magnoliopsida</taxon>
        <taxon>eudicotyledons</taxon>
        <taxon>Gunneridae</taxon>
        <taxon>Pentapetalae</taxon>
        <taxon>rosids</taxon>
        <taxon>fabids</taxon>
        <taxon>Rosales</taxon>
        <taxon>Rosaceae</taxon>
        <taxon>Amygdaloideae</taxon>
        <taxon>Amygdaleae</taxon>
        <taxon>Prunus</taxon>
    </lineage>
</organism>
<gene>
    <name evidence="3" type="primary">LOC110772204</name>
    <name evidence="2" type="synonym">LOC110767868</name>
</gene>
<protein>
    <submittedName>
        <fullName evidence="2">Uncharacterized protein LOC110767868</fullName>
    </submittedName>
    <submittedName>
        <fullName evidence="3">Uncharacterized protein LOC110772204</fullName>
    </submittedName>
</protein>
<name>A0A6P5TZB4_PRUAV</name>
<proteinExistence type="predicted"/>
<dbReference type="PANTHER" id="PTHR33090">
    <property type="entry name" value="DUF3774 DOMAIN PROTEIN-RELATED"/>
    <property type="match status" value="1"/>
</dbReference>
<dbReference type="AlphaFoldDB" id="A0A6P5TZB4"/>
<dbReference type="KEGG" id="pavi:110772204"/>
<reference evidence="2 3" key="1">
    <citation type="submission" date="2025-04" db="UniProtKB">
        <authorList>
            <consortium name="RefSeq"/>
        </authorList>
    </citation>
    <scope>IDENTIFICATION</scope>
</reference>
<dbReference type="RefSeq" id="XP_021832315.1">
    <property type="nucleotide sequence ID" value="XM_021976623.1"/>
</dbReference>
<evidence type="ECO:0000313" key="3">
    <source>
        <dbReference type="RefSeq" id="XP_021832315.1"/>
    </source>
</evidence>
<dbReference type="KEGG" id="pavi:110767868"/>
<dbReference type="Pfam" id="PF12609">
    <property type="entry name" value="DUF3774"/>
    <property type="match status" value="1"/>
</dbReference>
<keyword evidence="1" id="KW-1185">Reference proteome</keyword>
<dbReference type="InterPro" id="IPR022251">
    <property type="entry name" value="DUF3774_wound-induced"/>
</dbReference>
<sequence>MMSAATASRAWVVAATVGVVEVLKDQGVCRWNYPMRLVHQQAKNHLRSFSQAKKLSSSSSSAMASSMIMREEKIKQSEESMRKVMYLNSWGPN</sequence>
<dbReference type="Proteomes" id="UP000515124">
    <property type="component" value="Unplaced"/>
</dbReference>
<dbReference type="RefSeq" id="XP_021827227.1">
    <property type="nucleotide sequence ID" value="XM_021971535.1"/>
</dbReference>
<evidence type="ECO:0000313" key="1">
    <source>
        <dbReference type="Proteomes" id="UP000515124"/>
    </source>
</evidence>
<accession>A0A6P5TZB4</accession>
<evidence type="ECO:0000313" key="2">
    <source>
        <dbReference type="RefSeq" id="XP_021827227.1"/>
    </source>
</evidence>
<dbReference type="GeneID" id="110772204"/>